<name>A0A8S9ILZ1_BRACR</name>
<comment type="caution">
    <text evidence="2">The sequence shown here is derived from an EMBL/GenBank/DDBJ whole genome shotgun (WGS) entry which is preliminary data.</text>
</comment>
<organism evidence="2">
    <name type="scientific">Brassica cretica</name>
    <name type="common">Mustard</name>
    <dbReference type="NCBI Taxonomy" id="69181"/>
    <lineage>
        <taxon>Eukaryota</taxon>
        <taxon>Viridiplantae</taxon>
        <taxon>Streptophyta</taxon>
        <taxon>Embryophyta</taxon>
        <taxon>Tracheophyta</taxon>
        <taxon>Spermatophyta</taxon>
        <taxon>Magnoliopsida</taxon>
        <taxon>eudicotyledons</taxon>
        <taxon>Gunneridae</taxon>
        <taxon>Pentapetalae</taxon>
        <taxon>rosids</taxon>
        <taxon>malvids</taxon>
        <taxon>Brassicales</taxon>
        <taxon>Brassicaceae</taxon>
        <taxon>Brassiceae</taxon>
        <taxon>Brassica</taxon>
    </lineage>
</organism>
<sequence>MAKEKSYDLKSVAGPPTHEINHTSYIGAISDVGAFKEGYLCKHEEFYRETTCYRLSTQPEHTANWFHTKRCNDLGFIPFTSQATYTASELLSQNKEILEDSRSLGELLVDEINRKFTAKNGENLPLGFIANLLQKCSHLLQIVVLTRIRYGPARYWAILFVFWFLVFGIWASRSHGHAST</sequence>
<keyword evidence="1" id="KW-0812">Transmembrane</keyword>
<dbReference type="AlphaFoldDB" id="A0A8S9ILZ1"/>
<evidence type="ECO:0000256" key="1">
    <source>
        <dbReference type="SAM" id="Phobius"/>
    </source>
</evidence>
<evidence type="ECO:0000313" key="2">
    <source>
        <dbReference type="EMBL" id="KAF2570854.1"/>
    </source>
</evidence>
<feature type="transmembrane region" description="Helical" evidence="1">
    <location>
        <begin position="155"/>
        <end position="172"/>
    </location>
</feature>
<keyword evidence="1" id="KW-1133">Transmembrane helix</keyword>
<dbReference type="EMBL" id="QGKY02001015">
    <property type="protein sequence ID" value="KAF2570854.1"/>
    <property type="molecule type" value="Genomic_DNA"/>
</dbReference>
<keyword evidence="1" id="KW-0472">Membrane</keyword>
<accession>A0A8S9ILZ1</accession>
<protein>
    <submittedName>
        <fullName evidence="2">Uncharacterized protein</fullName>
    </submittedName>
</protein>
<proteinExistence type="predicted"/>
<reference evidence="2" key="1">
    <citation type="submission" date="2019-12" db="EMBL/GenBank/DDBJ databases">
        <title>Genome sequencing and annotation of Brassica cretica.</title>
        <authorList>
            <person name="Studholme D.J."/>
            <person name="Sarris P.F."/>
        </authorList>
    </citation>
    <scope>NUCLEOTIDE SEQUENCE</scope>
    <source>
        <strain evidence="2">PFS-102/07</strain>
        <tissue evidence="2">Leaf</tissue>
    </source>
</reference>
<gene>
    <name evidence="2" type="ORF">F2Q70_00006426</name>
</gene>